<feature type="binding site" evidence="2">
    <location>
        <begin position="221"/>
        <end position="222"/>
    </location>
    <ligand>
        <name>ATP</name>
        <dbReference type="ChEBI" id="CHEBI:30616"/>
    </ligand>
</feature>
<dbReference type="Proteomes" id="UP000824110">
    <property type="component" value="Unassembled WGS sequence"/>
</dbReference>
<dbReference type="GO" id="GO:0005524">
    <property type="term" value="F:ATP binding"/>
    <property type="evidence" value="ECO:0007669"/>
    <property type="project" value="UniProtKB-KW"/>
</dbReference>
<feature type="site" description="Important for autoinhibition of adenylyltransferase activity" evidence="3">
    <location>
        <position position="56"/>
    </location>
</feature>
<evidence type="ECO:0000256" key="1">
    <source>
        <dbReference type="PIRSR" id="PIRSR640198-1"/>
    </source>
</evidence>
<evidence type="ECO:0000256" key="3">
    <source>
        <dbReference type="PIRSR" id="PIRSR640198-3"/>
    </source>
</evidence>
<dbReference type="InterPro" id="IPR049514">
    <property type="entry name" value="Fic-like_C"/>
</dbReference>
<feature type="domain" description="Fido" evidence="4">
    <location>
        <begin position="100"/>
        <end position="243"/>
    </location>
</feature>
<dbReference type="SUPFAM" id="SSF140931">
    <property type="entry name" value="Fic-like"/>
    <property type="match status" value="1"/>
</dbReference>
<dbReference type="Pfam" id="PF02661">
    <property type="entry name" value="Fic"/>
    <property type="match status" value="1"/>
</dbReference>
<dbReference type="InterPro" id="IPR003812">
    <property type="entry name" value="Fido"/>
</dbReference>
<dbReference type="AlphaFoldDB" id="A0A9D1MJJ4"/>
<accession>A0A9D1MJJ4</accession>
<comment type="caution">
    <text evidence="5">The sequence shown here is derived from an EMBL/GenBank/DDBJ whole genome shotgun (WGS) entry which is preliminary data.</text>
</comment>
<dbReference type="InterPro" id="IPR036597">
    <property type="entry name" value="Fido-like_dom_sf"/>
</dbReference>
<feature type="active site" evidence="1">
    <location>
        <position position="180"/>
    </location>
</feature>
<dbReference type="Gene3D" id="1.10.3290.10">
    <property type="entry name" value="Fido-like domain"/>
    <property type="match status" value="1"/>
</dbReference>
<sequence>MDKYVPPYDITEEMLELTSEITEDLGKLSNVNDLERLPRLRRVNRIKSIQSSLAIENNTLSLEQVTDVINGKRVLGPQDDILAVKNAFAVYKMLPELNPFSLEDLKKTHGVMMNGLVEGAGELRTGSVGVINEQGKVIHVTPPHDMVKGLMEQLFDWLKTSKTQMLIRSSIFHYEFEFIHPFMDGNGRTGRLWQTSLLASWKPIFEWIPIESIIKDNQEEYYRAIGLSTAEGKSNRFILFMLGVIKKAVSELARDTHNHQSHISNQIRALMSVIETYPMSAVELMEKLGLKSRVTFRKNYIQPALDAGLIAMTDPDTPTNRNQRYFKI</sequence>
<dbReference type="PROSITE" id="PS51459">
    <property type="entry name" value="FIDO"/>
    <property type="match status" value="1"/>
</dbReference>
<reference evidence="5" key="2">
    <citation type="journal article" date="2021" name="PeerJ">
        <title>Extensive microbial diversity within the chicken gut microbiome revealed by metagenomics and culture.</title>
        <authorList>
            <person name="Gilroy R."/>
            <person name="Ravi A."/>
            <person name="Getino M."/>
            <person name="Pursley I."/>
            <person name="Horton D.L."/>
            <person name="Alikhan N.F."/>
            <person name="Baker D."/>
            <person name="Gharbi K."/>
            <person name="Hall N."/>
            <person name="Watson M."/>
            <person name="Adriaenssens E.M."/>
            <person name="Foster-Nyarko E."/>
            <person name="Jarju S."/>
            <person name="Secka A."/>
            <person name="Antonio M."/>
            <person name="Oren A."/>
            <person name="Chaudhuri R.R."/>
            <person name="La Ragione R."/>
            <person name="Hildebrand F."/>
            <person name="Pallen M.J."/>
        </authorList>
    </citation>
    <scope>NUCLEOTIDE SEQUENCE</scope>
    <source>
        <strain evidence="5">CHK195-12923</strain>
    </source>
</reference>
<gene>
    <name evidence="5" type="ORF">IAB69_02355</name>
</gene>
<keyword evidence="2" id="KW-0547">Nucleotide-binding</keyword>
<evidence type="ECO:0000313" key="6">
    <source>
        <dbReference type="Proteomes" id="UP000824110"/>
    </source>
</evidence>
<reference evidence="5" key="1">
    <citation type="submission" date="2020-10" db="EMBL/GenBank/DDBJ databases">
        <authorList>
            <person name="Gilroy R."/>
        </authorList>
    </citation>
    <scope>NUCLEOTIDE SEQUENCE</scope>
    <source>
        <strain evidence="5">CHK195-12923</strain>
    </source>
</reference>
<proteinExistence type="predicted"/>
<organism evidence="5 6">
    <name type="scientific">Candidatus Coproplasma excrementigallinarum</name>
    <dbReference type="NCBI Taxonomy" id="2840747"/>
    <lineage>
        <taxon>Bacteria</taxon>
        <taxon>Bacillati</taxon>
        <taxon>Bacillota</taxon>
        <taxon>Clostridia</taxon>
        <taxon>Eubacteriales</taxon>
        <taxon>Candidatus Coproplasma</taxon>
    </lineage>
</organism>
<dbReference type="InterPro" id="IPR040198">
    <property type="entry name" value="Fido_containing"/>
</dbReference>
<name>A0A9D1MJJ4_9FIRM</name>
<dbReference type="PANTHER" id="PTHR13504">
    <property type="entry name" value="FIDO DOMAIN-CONTAINING PROTEIN DDB_G0283145"/>
    <property type="match status" value="1"/>
</dbReference>
<dbReference type="EMBL" id="DVNE01000022">
    <property type="protein sequence ID" value="HIU61472.1"/>
    <property type="molecule type" value="Genomic_DNA"/>
</dbReference>
<feature type="binding site" evidence="2">
    <location>
        <begin position="130"/>
        <end position="139"/>
    </location>
    <ligand>
        <name>ATP</name>
        <dbReference type="ChEBI" id="CHEBI:30616"/>
    </ligand>
</feature>
<dbReference type="PANTHER" id="PTHR13504:SF38">
    <property type="entry name" value="FIDO DOMAIN-CONTAINING PROTEIN"/>
    <property type="match status" value="1"/>
</dbReference>
<evidence type="ECO:0000256" key="2">
    <source>
        <dbReference type="PIRSR" id="PIRSR640198-2"/>
    </source>
</evidence>
<feature type="binding site" evidence="2">
    <location>
        <begin position="184"/>
        <end position="191"/>
    </location>
    <ligand>
        <name>ATP</name>
        <dbReference type="ChEBI" id="CHEBI:30616"/>
    </ligand>
</feature>
<protein>
    <submittedName>
        <fullName evidence="5">Fic family protein</fullName>
    </submittedName>
</protein>
<keyword evidence="2" id="KW-0067">ATP-binding</keyword>
<dbReference type="Pfam" id="PF21247">
    <property type="entry name" value="Fic-like_C"/>
    <property type="match status" value="1"/>
</dbReference>
<evidence type="ECO:0000259" key="4">
    <source>
        <dbReference type="PROSITE" id="PS51459"/>
    </source>
</evidence>
<evidence type="ECO:0000313" key="5">
    <source>
        <dbReference type="EMBL" id="HIU61472.1"/>
    </source>
</evidence>